<feature type="zinc finger region" description="C3H1-type" evidence="4">
    <location>
        <begin position="4"/>
        <end position="32"/>
    </location>
</feature>
<dbReference type="PANTHER" id="PTHR38846:SF1">
    <property type="entry name" value="C3H1-TYPE DOMAIN-CONTAINING PROTEIN"/>
    <property type="match status" value="1"/>
</dbReference>
<evidence type="ECO:0000256" key="1">
    <source>
        <dbReference type="ARBA" id="ARBA00022723"/>
    </source>
</evidence>
<evidence type="ECO:0000313" key="8">
    <source>
        <dbReference type="Proteomes" id="UP000324767"/>
    </source>
</evidence>
<dbReference type="EMBL" id="VXIT01000003">
    <property type="protein sequence ID" value="KAA6413680.1"/>
    <property type="molecule type" value="Genomic_DNA"/>
</dbReference>
<feature type="domain" description="C3H1-type" evidence="6">
    <location>
        <begin position="4"/>
        <end position="32"/>
    </location>
</feature>
<dbReference type="SUPFAM" id="SSF90229">
    <property type="entry name" value="CCCH zinc finger"/>
    <property type="match status" value="1"/>
</dbReference>
<dbReference type="PANTHER" id="PTHR38846">
    <property type="entry name" value="C3H1-TYPE DOMAIN-CONTAINING PROTEIN"/>
    <property type="match status" value="1"/>
</dbReference>
<feature type="compositionally biased region" description="Basic and acidic residues" evidence="5">
    <location>
        <begin position="30"/>
        <end position="39"/>
    </location>
</feature>
<keyword evidence="3 4" id="KW-0862">Zinc</keyword>
<dbReference type="Proteomes" id="UP000324767">
    <property type="component" value="Unassembled WGS sequence"/>
</dbReference>
<sequence>MAKTKPQGVCHEYARSGTCRFGETCKFPHIREPNTEQAKKPSRKRPPRKKRLQDHIDAFFANYPDFNYNPSASIVSEFYRMCNFFGWATNNKERRLVHGEFKNAMVHQFNSLYGKDVNDIESWQKLCLALDIVPLPQGIKQCRKTVRSTHVNLVDLVETPHTGTPVKVFGNLEELRTYTIDSEKYFPKKSAYAGGVLRFLLREILHKKRA</sequence>
<dbReference type="InterPro" id="IPR000571">
    <property type="entry name" value="Znf_CCCH"/>
</dbReference>
<evidence type="ECO:0000256" key="4">
    <source>
        <dbReference type="PROSITE-ProRule" id="PRU00723"/>
    </source>
</evidence>
<dbReference type="InterPro" id="IPR036855">
    <property type="entry name" value="Znf_CCCH_sf"/>
</dbReference>
<dbReference type="SMART" id="SM00356">
    <property type="entry name" value="ZnF_C3H1"/>
    <property type="match status" value="1"/>
</dbReference>
<evidence type="ECO:0000256" key="5">
    <source>
        <dbReference type="SAM" id="MobiDB-lite"/>
    </source>
</evidence>
<keyword evidence="2 4" id="KW-0863">Zinc-finger</keyword>
<dbReference type="OrthoDB" id="6105938at2759"/>
<proteinExistence type="predicted"/>
<evidence type="ECO:0000256" key="2">
    <source>
        <dbReference type="ARBA" id="ARBA00022771"/>
    </source>
</evidence>
<feature type="region of interest" description="Disordered" evidence="5">
    <location>
        <begin position="30"/>
        <end position="50"/>
    </location>
</feature>
<dbReference type="PROSITE" id="PS50103">
    <property type="entry name" value="ZF_C3H1"/>
    <property type="match status" value="1"/>
</dbReference>
<feature type="compositionally biased region" description="Basic residues" evidence="5">
    <location>
        <begin position="40"/>
        <end position="50"/>
    </location>
</feature>
<organism evidence="7 8">
    <name type="scientific">Lasallia pustulata</name>
    <dbReference type="NCBI Taxonomy" id="136370"/>
    <lineage>
        <taxon>Eukaryota</taxon>
        <taxon>Fungi</taxon>
        <taxon>Dikarya</taxon>
        <taxon>Ascomycota</taxon>
        <taxon>Pezizomycotina</taxon>
        <taxon>Lecanoromycetes</taxon>
        <taxon>OSLEUM clade</taxon>
        <taxon>Umbilicariomycetidae</taxon>
        <taxon>Umbilicariales</taxon>
        <taxon>Umbilicariaceae</taxon>
        <taxon>Lasallia</taxon>
    </lineage>
</organism>
<evidence type="ECO:0000256" key="3">
    <source>
        <dbReference type="ARBA" id="ARBA00022833"/>
    </source>
</evidence>
<dbReference type="AlphaFoldDB" id="A0A5M8PYB4"/>
<dbReference type="Gene3D" id="4.10.1000.10">
    <property type="entry name" value="Zinc finger, CCCH-type"/>
    <property type="match status" value="1"/>
</dbReference>
<evidence type="ECO:0000259" key="6">
    <source>
        <dbReference type="PROSITE" id="PS50103"/>
    </source>
</evidence>
<name>A0A5M8PYB4_9LECA</name>
<dbReference type="Pfam" id="PF00642">
    <property type="entry name" value="zf-CCCH"/>
    <property type="match status" value="1"/>
</dbReference>
<gene>
    <name evidence="7" type="ORF">FRX48_02041</name>
</gene>
<comment type="caution">
    <text evidence="7">The sequence shown here is derived from an EMBL/GenBank/DDBJ whole genome shotgun (WGS) entry which is preliminary data.</text>
</comment>
<reference evidence="7 8" key="1">
    <citation type="submission" date="2019-09" db="EMBL/GenBank/DDBJ databases">
        <title>The hologenome of the rock-dwelling lichen Lasallia pustulata.</title>
        <authorList>
            <person name="Greshake Tzovaras B."/>
            <person name="Segers F."/>
            <person name="Bicker A."/>
            <person name="Dal Grande F."/>
            <person name="Otte J."/>
            <person name="Hankeln T."/>
            <person name="Schmitt I."/>
            <person name="Ebersberger I."/>
        </authorList>
    </citation>
    <scope>NUCLEOTIDE SEQUENCE [LARGE SCALE GENOMIC DNA]</scope>
    <source>
        <strain evidence="7">A1-1</strain>
    </source>
</reference>
<dbReference type="GO" id="GO:0008270">
    <property type="term" value="F:zinc ion binding"/>
    <property type="evidence" value="ECO:0007669"/>
    <property type="project" value="UniProtKB-KW"/>
</dbReference>
<protein>
    <recommendedName>
        <fullName evidence="6">C3H1-type domain-containing protein</fullName>
    </recommendedName>
</protein>
<keyword evidence="1 4" id="KW-0479">Metal-binding</keyword>
<evidence type="ECO:0000313" key="7">
    <source>
        <dbReference type="EMBL" id="KAA6413680.1"/>
    </source>
</evidence>
<accession>A0A5M8PYB4</accession>